<keyword evidence="3" id="KW-0418">Kinase</keyword>
<evidence type="ECO:0000256" key="2">
    <source>
        <dbReference type="ARBA" id="ARBA00022679"/>
    </source>
</evidence>
<dbReference type="GO" id="GO:0005524">
    <property type="term" value="F:ATP binding"/>
    <property type="evidence" value="ECO:0007669"/>
    <property type="project" value="InterPro"/>
</dbReference>
<dbReference type="Proteomes" id="UP000183567">
    <property type="component" value="Unassembled WGS sequence"/>
</dbReference>
<keyword evidence="6" id="KW-1185">Reference proteome</keyword>
<feature type="domain" description="Alpha-type protein kinase" evidence="4">
    <location>
        <begin position="1"/>
        <end position="118"/>
    </location>
</feature>
<proteinExistence type="predicted"/>
<keyword evidence="1" id="KW-0723">Serine/threonine-protein kinase</keyword>
<accession>A0A1J8R3L2</accession>
<gene>
    <name evidence="5" type="ORF">AZE42_12727</name>
</gene>
<dbReference type="GO" id="GO:0004674">
    <property type="term" value="F:protein serine/threonine kinase activity"/>
    <property type="evidence" value="ECO:0007669"/>
    <property type="project" value="UniProtKB-KW"/>
</dbReference>
<evidence type="ECO:0000313" key="6">
    <source>
        <dbReference type="Proteomes" id="UP000183567"/>
    </source>
</evidence>
<protein>
    <recommendedName>
        <fullName evidence="4">Alpha-type protein kinase domain-containing protein</fullName>
    </recommendedName>
</protein>
<dbReference type="Pfam" id="PF02816">
    <property type="entry name" value="Alpha_kinase"/>
    <property type="match status" value="1"/>
</dbReference>
<evidence type="ECO:0000256" key="3">
    <source>
        <dbReference type="ARBA" id="ARBA00022777"/>
    </source>
</evidence>
<dbReference type="STRING" id="180088.A0A1J8R3L2"/>
<organism evidence="5 6">
    <name type="scientific">Rhizopogon vesiculosus</name>
    <dbReference type="NCBI Taxonomy" id="180088"/>
    <lineage>
        <taxon>Eukaryota</taxon>
        <taxon>Fungi</taxon>
        <taxon>Dikarya</taxon>
        <taxon>Basidiomycota</taxon>
        <taxon>Agaricomycotina</taxon>
        <taxon>Agaricomycetes</taxon>
        <taxon>Agaricomycetidae</taxon>
        <taxon>Boletales</taxon>
        <taxon>Suillineae</taxon>
        <taxon>Rhizopogonaceae</taxon>
        <taxon>Rhizopogon</taxon>
    </lineage>
</organism>
<evidence type="ECO:0000313" key="5">
    <source>
        <dbReference type="EMBL" id="OJA20392.1"/>
    </source>
</evidence>
<dbReference type="InterPro" id="IPR011009">
    <property type="entry name" value="Kinase-like_dom_sf"/>
</dbReference>
<dbReference type="EMBL" id="LVVM01000564">
    <property type="protein sequence ID" value="OJA20392.1"/>
    <property type="molecule type" value="Genomic_DNA"/>
</dbReference>
<name>A0A1J8R3L2_9AGAM</name>
<keyword evidence="2" id="KW-0808">Transferase</keyword>
<dbReference type="InterPro" id="IPR004166">
    <property type="entry name" value="a-kinase_dom"/>
</dbReference>
<dbReference type="Gene3D" id="3.20.200.10">
    <property type="entry name" value="MHCK/EF2 kinase"/>
    <property type="match status" value="1"/>
</dbReference>
<comment type="caution">
    <text evidence="5">The sequence shown here is derived from an EMBL/GenBank/DDBJ whole genome shotgun (WGS) entry which is preliminary data.</text>
</comment>
<evidence type="ECO:0000259" key="4">
    <source>
        <dbReference type="PROSITE" id="PS51158"/>
    </source>
</evidence>
<reference evidence="5 6" key="1">
    <citation type="submission" date="2016-03" db="EMBL/GenBank/DDBJ databases">
        <title>Comparative genomics of the ectomycorrhizal sister species Rhizopogon vinicolor and Rhizopogon vesiculosus (Basidiomycota: Boletales) reveals a divergence of the mating type B locus.</title>
        <authorList>
            <person name="Mujic A.B."/>
            <person name="Kuo A."/>
            <person name="Tritt A."/>
            <person name="Lipzen A."/>
            <person name="Chen C."/>
            <person name="Johnson J."/>
            <person name="Sharma A."/>
            <person name="Barry K."/>
            <person name="Grigoriev I.V."/>
            <person name="Spatafora J.W."/>
        </authorList>
    </citation>
    <scope>NUCLEOTIDE SEQUENCE [LARGE SCALE GENOMIC DNA]</scope>
    <source>
        <strain evidence="5 6">AM-OR11-056</strain>
    </source>
</reference>
<dbReference type="OrthoDB" id="301415at2759"/>
<dbReference type="PROSITE" id="PS51158">
    <property type="entry name" value="ALPHA_KINASE"/>
    <property type="match status" value="1"/>
</dbReference>
<dbReference type="AlphaFoldDB" id="A0A1J8R3L2"/>
<evidence type="ECO:0000256" key="1">
    <source>
        <dbReference type="ARBA" id="ARBA00022527"/>
    </source>
</evidence>
<dbReference type="SUPFAM" id="SSF56112">
    <property type="entry name" value="Protein kinase-like (PK-like)"/>
    <property type="match status" value="1"/>
</dbReference>
<sequence length="118" mass="13429">MKQTLLRDERIMVSRSLRKDVENLVPRLRLVRAALAIPADANNLNNNFGADYLVEERIIDKFVKYINNNQTVPAHGLGSKEADTGWFLCFVQHVQYQLSNEMVYISDFQGAGDLLTDS</sequence>